<dbReference type="PANTHER" id="PTHR10302">
    <property type="entry name" value="SINGLE-STRANDED DNA-BINDING PROTEIN"/>
    <property type="match status" value="1"/>
</dbReference>
<dbReference type="PROSITE" id="PS50935">
    <property type="entry name" value="SSB"/>
    <property type="match status" value="1"/>
</dbReference>
<evidence type="ECO:0008006" key="6">
    <source>
        <dbReference type="Google" id="ProtNLM"/>
    </source>
</evidence>
<dbReference type="OrthoDB" id="1078367at2759"/>
<dbReference type="STRING" id="246404.A0A507ESG4"/>
<dbReference type="InterPro" id="IPR012340">
    <property type="entry name" value="NA-bd_OB-fold"/>
</dbReference>
<keyword evidence="1 2" id="KW-0238">DNA-binding</keyword>
<dbReference type="CDD" id="cd04496">
    <property type="entry name" value="SSB_OBF"/>
    <property type="match status" value="1"/>
</dbReference>
<name>A0A507ESG4_9FUNG</name>
<evidence type="ECO:0000256" key="1">
    <source>
        <dbReference type="ARBA" id="ARBA00023125"/>
    </source>
</evidence>
<feature type="region of interest" description="Disordered" evidence="3">
    <location>
        <begin position="140"/>
        <end position="165"/>
    </location>
</feature>
<dbReference type="SUPFAM" id="SSF50249">
    <property type="entry name" value="Nucleic acid-binding proteins"/>
    <property type="match status" value="1"/>
</dbReference>
<dbReference type="Gene3D" id="2.40.50.140">
    <property type="entry name" value="Nucleic acid-binding proteins"/>
    <property type="match status" value="1"/>
</dbReference>
<sequence>MFSIAATASRSIPFAFGLSSRGFASSVNKTILLGHVGRTPEFRPFPDQLDGSPTRGVWSFTLATDHFSKKSGEAEWTKSVDWHTVKHFGSADKPMYAKKVVEKGTLVQVQGRMTYYRSEDKGRVYASVIADQVGAVSSKRAPGASVGTASAGMAEQEIGNEAPVV</sequence>
<dbReference type="InterPro" id="IPR011344">
    <property type="entry name" value="ssDNA-bd"/>
</dbReference>
<evidence type="ECO:0000256" key="2">
    <source>
        <dbReference type="PROSITE-ProRule" id="PRU00252"/>
    </source>
</evidence>
<dbReference type="InterPro" id="IPR000424">
    <property type="entry name" value="Primosome_PriB/ssb"/>
</dbReference>
<dbReference type="Proteomes" id="UP000320333">
    <property type="component" value="Unassembled WGS sequence"/>
</dbReference>
<dbReference type="GO" id="GO:0006260">
    <property type="term" value="P:DNA replication"/>
    <property type="evidence" value="ECO:0007669"/>
    <property type="project" value="InterPro"/>
</dbReference>
<dbReference type="GO" id="GO:0009295">
    <property type="term" value="C:nucleoid"/>
    <property type="evidence" value="ECO:0007669"/>
    <property type="project" value="TreeGrafter"/>
</dbReference>
<proteinExistence type="predicted"/>
<organism evidence="4 5">
    <name type="scientific">Chytriomyces confervae</name>
    <dbReference type="NCBI Taxonomy" id="246404"/>
    <lineage>
        <taxon>Eukaryota</taxon>
        <taxon>Fungi</taxon>
        <taxon>Fungi incertae sedis</taxon>
        <taxon>Chytridiomycota</taxon>
        <taxon>Chytridiomycota incertae sedis</taxon>
        <taxon>Chytridiomycetes</taxon>
        <taxon>Chytridiales</taxon>
        <taxon>Chytriomycetaceae</taxon>
        <taxon>Chytriomyces</taxon>
    </lineage>
</organism>
<dbReference type="PANTHER" id="PTHR10302:SF0">
    <property type="entry name" value="SINGLE-STRANDED DNA-BINDING PROTEIN, MITOCHONDRIAL"/>
    <property type="match status" value="1"/>
</dbReference>
<evidence type="ECO:0000256" key="3">
    <source>
        <dbReference type="SAM" id="MobiDB-lite"/>
    </source>
</evidence>
<evidence type="ECO:0000313" key="5">
    <source>
        <dbReference type="Proteomes" id="UP000320333"/>
    </source>
</evidence>
<dbReference type="EMBL" id="QEAP01000424">
    <property type="protein sequence ID" value="TPX66791.1"/>
    <property type="molecule type" value="Genomic_DNA"/>
</dbReference>
<reference evidence="4 5" key="1">
    <citation type="journal article" date="2019" name="Sci. Rep.">
        <title>Comparative genomics of chytrid fungi reveal insights into the obligate biotrophic and pathogenic lifestyle of Synchytrium endobioticum.</title>
        <authorList>
            <person name="van de Vossenberg B.T.L.H."/>
            <person name="Warris S."/>
            <person name="Nguyen H.D.T."/>
            <person name="van Gent-Pelzer M.P.E."/>
            <person name="Joly D.L."/>
            <person name="van de Geest H.C."/>
            <person name="Bonants P.J.M."/>
            <person name="Smith D.S."/>
            <person name="Levesque C.A."/>
            <person name="van der Lee T.A.J."/>
        </authorList>
    </citation>
    <scope>NUCLEOTIDE SEQUENCE [LARGE SCALE GENOMIC DNA]</scope>
    <source>
        <strain evidence="4 5">CBS 675.73</strain>
    </source>
</reference>
<gene>
    <name evidence="4" type="ORF">CcCBS67573_g07696</name>
</gene>
<keyword evidence="5" id="KW-1185">Reference proteome</keyword>
<dbReference type="Pfam" id="PF00436">
    <property type="entry name" value="SSB"/>
    <property type="match status" value="1"/>
</dbReference>
<dbReference type="AlphaFoldDB" id="A0A507ESG4"/>
<protein>
    <recommendedName>
        <fullName evidence="6">Single-stranded DNA-binding protein</fullName>
    </recommendedName>
</protein>
<evidence type="ECO:0000313" key="4">
    <source>
        <dbReference type="EMBL" id="TPX66791.1"/>
    </source>
</evidence>
<accession>A0A507ESG4</accession>
<comment type="caution">
    <text evidence="4">The sequence shown here is derived from an EMBL/GenBank/DDBJ whole genome shotgun (WGS) entry which is preliminary data.</text>
</comment>
<dbReference type="GO" id="GO:0003697">
    <property type="term" value="F:single-stranded DNA binding"/>
    <property type="evidence" value="ECO:0007669"/>
    <property type="project" value="InterPro"/>
</dbReference>